<dbReference type="EMBL" id="HBIO01011483">
    <property type="protein sequence ID" value="CAE0464106.1"/>
    <property type="molecule type" value="Transcribed_RNA"/>
</dbReference>
<evidence type="ECO:0000313" key="3">
    <source>
        <dbReference type="EMBL" id="CAE0464106.1"/>
    </source>
</evidence>
<protein>
    <submittedName>
        <fullName evidence="3">Uncharacterized protein</fullName>
    </submittedName>
</protein>
<sequence>MRSITTTFSIIIAFLTVAQGSPIHRNLKLGKREIIGAGQRRLEEEYASSKAPYYEYYSSKSPNDTSAVASAASYFNMDYIKENKQHHPVGIVIGVVAGISLIILGASKAKKRKVNNTQLSQAICQQDHDLESRFDSVAKLTTDVRS</sequence>
<keyword evidence="2" id="KW-0732">Signal</keyword>
<keyword evidence="1" id="KW-0812">Transmembrane</keyword>
<dbReference type="AlphaFoldDB" id="A0A7S3V8S7"/>
<keyword evidence="1" id="KW-1133">Transmembrane helix</keyword>
<proteinExistence type="predicted"/>
<evidence type="ECO:0000256" key="1">
    <source>
        <dbReference type="SAM" id="Phobius"/>
    </source>
</evidence>
<feature type="signal peptide" evidence="2">
    <location>
        <begin position="1"/>
        <end position="20"/>
    </location>
</feature>
<organism evidence="3">
    <name type="scientific">Chaetoceros debilis</name>
    <dbReference type="NCBI Taxonomy" id="122233"/>
    <lineage>
        <taxon>Eukaryota</taxon>
        <taxon>Sar</taxon>
        <taxon>Stramenopiles</taxon>
        <taxon>Ochrophyta</taxon>
        <taxon>Bacillariophyta</taxon>
        <taxon>Coscinodiscophyceae</taxon>
        <taxon>Chaetocerotophycidae</taxon>
        <taxon>Chaetocerotales</taxon>
        <taxon>Chaetocerotaceae</taxon>
        <taxon>Chaetoceros</taxon>
    </lineage>
</organism>
<reference evidence="3" key="1">
    <citation type="submission" date="2021-01" db="EMBL/GenBank/DDBJ databases">
        <authorList>
            <person name="Corre E."/>
            <person name="Pelletier E."/>
            <person name="Niang G."/>
            <person name="Scheremetjew M."/>
            <person name="Finn R."/>
            <person name="Kale V."/>
            <person name="Holt S."/>
            <person name="Cochrane G."/>
            <person name="Meng A."/>
            <person name="Brown T."/>
            <person name="Cohen L."/>
        </authorList>
    </citation>
    <scope>NUCLEOTIDE SEQUENCE</scope>
    <source>
        <strain evidence="3">MM31A-1</strain>
    </source>
</reference>
<feature type="chain" id="PRO_5031293455" evidence="2">
    <location>
        <begin position="21"/>
        <end position="146"/>
    </location>
</feature>
<gene>
    <name evidence="3" type="ORF">CDEB00056_LOCUS8947</name>
</gene>
<accession>A0A7S3V8S7</accession>
<keyword evidence="1" id="KW-0472">Membrane</keyword>
<evidence type="ECO:0000256" key="2">
    <source>
        <dbReference type="SAM" id="SignalP"/>
    </source>
</evidence>
<feature type="transmembrane region" description="Helical" evidence="1">
    <location>
        <begin position="87"/>
        <end position="106"/>
    </location>
</feature>
<name>A0A7S3V8S7_9STRA</name>